<evidence type="ECO:0000259" key="2">
    <source>
        <dbReference type="PROSITE" id="PS50181"/>
    </source>
</evidence>
<protein>
    <recommendedName>
        <fullName evidence="2">F-box domain-containing protein</fullName>
    </recommendedName>
</protein>
<sequence>MSSFEKNTSEDNGDTCSLWTDIPESLLLQIFSYLEATSLVAVTQTCKVWCRVAYDESLWKALLWRRWSICGVELPPGRDSWYQEYRRLFYHCPVILSETLMDHSDEVLHVSFSNRGDMFSTTSKDASIKIWQVGYPTNLKYTKDFRELLGWDFTQFSCFNKSDTMLLVSSVKTTDFMDRRGFVAILSLMHNLQILRVVSMDPSQLFGAWLDDNTFLGGYLEISLDRFATTVQIESFQVDKNSPLPNDKTPVVEEGIGQNLFTFSSETASLIKFLTVAHVSSTDTKSSSSSLLKTCHGTEDIAMKTESKKEEALNICCNCNINHNENQSTSVNIDHSCNCLRTSFEEWKSGASTKPRNPCISCASVKLEDHESPPGTSLKNLIFVTGEFAVALHQLGIKNVSSETLSKQMSFSSEMDEMEISEENHHMVVNFSNNDIHVQPLRKSDKPDHLIDLFGHVTGLCLSRDSRYLYLNYRPWIGKVDRNDPWATPDLSPSIEILVIDLLTLKNEGVQYVGHKGYSPSTMCCFVFLDVSSDYVGSGSEDARAYLWDKHYKNNIAVYEHSWGVVNAVGFNPANQEYMVTVSDDNTIKIWRSRSEIRKLRPNFETASIEADKFARKF</sequence>
<dbReference type="PANTHER" id="PTHR20995">
    <property type="entry name" value="F-BOX/WD REPEAT-CONTAINING PROTEIN 5"/>
    <property type="match status" value="1"/>
</dbReference>
<dbReference type="GO" id="GO:0019005">
    <property type="term" value="C:SCF ubiquitin ligase complex"/>
    <property type="evidence" value="ECO:0007669"/>
    <property type="project" value="InterPro"/>
</dbReference>
<dbReference type="PROSITE" id="PS50294">
    <property type="entry name" value="WD_REPEATS_REGION"/>
    <property type="match status" value="1"/>
</dbReference>
<evidence type="ECO:0000313" key="4">
    <source>
        <dbReference type="Proteomes" id="UP000005408"/>
    </source>
</evidence>
<dbReference type="GO" id="GO:0016567">
    <property type="term" value="P:protein ubiquitination"/>
    <property type="evidence" value="ECO:0007669"/>
    <property type="project" value="InterPro"/>
</dbReference>
<evidence type="ECO:0000256" key="1">
    <source>
        <dbReference type="PROSITE-ProRule" id="PRU00221"/>
    </source>
</evidence>
<dbReference type="Pfam" id="PF00400">
    <property type="entry name" value="WD40"/>
    <property type="match status" value="2"/>
</dbReference>
<dbReference type="PROSITE" id="PS50181">
    <property type="entry name" value="FBOX"/>
    <property type="match status" value="1"/>
</dbReference>
<dbReference type="InterPro" id="IPR036322">
    <property type="entry name" value="WD40_repeat_dom_sf"/>
</dbReference>
<dbReference type="PANTHER" id="PTHR20995:SF17">
    <property type="entry name" value="F-BOX_WD REPEAT-CONTAINING PROTEIN 5"/>
    <property type="match status" value="1"/>
</dbReference>
<dbReference type="SMART" id="SM00256">
    <property type="entry name" value="FBOX"/>
    <property type="match status" value="1"/>
</dbReference>
<feature type="domain" description="F-box" evidence="2">
    <location>
        <begin position="16"/>
        <end position="62"/>
    </location>
</feature>
<dbReference type="Pfam" id="PF12937">
    <property type="entry name" value="F-box-like"/>
    <property type="match status" value="1"/>
</dbReference>
<dbReference type="Gene3D" id="2.130.10.10">
    <property type="entry name" value="YVTN repeat-like/Quinoprotein amine dehydrogenase"/>
    <property type="match status" value="2"/>
</dbReference>
<keyword evidence="1" id="KW-0853">WD repeat</keyword>
<dbReference type="SMART" id="SM00320">
    <property type="entry name" value="WD40"/>
    <property type="match status" value="3"/>
</dbReference>
<name>A0A8W8I081_MAGGI</name>
<dbReference type="AlphaFoldDB" id="A0A8W8I081"/>
<dbReference type="InterPro" id="IPR001680">
    <property type="entry name" value="WD40_rpt"/>
</dbReference>
<dbReference type="InterPro" id="IPR042508">
    <property type="entry name" value="FBXW5"/>
</dbReference>
<dbReference type="Proteomes" id="UP000005408">
    <property type="component" value="Unassembled WGS sequence"/>
</dbReference>
<reference evidence="3" key="1">
    <citation type="submission" date="2022-08" db="UniProtKB">
        <authorList>
            <consortium name="EnsemblMetazoa"/>
        </authorList>
    </citation>
    <scope>IDENTIFICATION</scope>
    <source>
        <strain evidence="3">05x7-T-G4-1.051#20</strain>
    </source>
</reference>
<dbReference type="SUPFAM" id="SSF81383">
    <property type="entry name" value="F-box domain"/>
    <property type="match status" value="1"/>
</dbReference>
<proteinExistence type="predicted"/>
<dbReference type="Gene3D" id="1.20.1280.50">
    <property type="match status" value="1"/>
</dbReference>
<dbReference type="InterPro" id="IPR001810">
    <property type="entry name" value="F-box_dom"/>
</dbReference>
<dbReference type="SUPFAM" id="SSF50978">
    <property type="entry name" value="WD40 repeat-like"/>
    <property type="match status" value="1"/>
</dbReference>
<dbReference type="InterPro" id="IPR015943">
    <property type="entry name" value="WD40/YVTN_repeat-like_dom_sf"/>
</dbReference>
<accession>A0A8W8I081</accession>
<evidence type="ECO:0000313" key="3">
    <source>
        <dbReference type="EnsemblMetazoa" id="G11911.1:cds"/>
    </source>
</evidence>
<keyword evidence="4" id="KW-1185">Reference proteome</keyword>
<dbReference type="EnsemblMetazoa" id="G11911.1">
    <property type="protein sequence ID" value="G11911.1:cds"/>
    <property type="gene ID" value="G11911"/>
</dbReference>
<organism evidence="3 4">
    <name type="scientific">Magallana gigas</name>
    <name type="common">Pacific oyster</name>
    <name type="synonym">Crassostrea gigas</name>
    <dbReference type="NCBI Taxonomy" id="29159"/>
    <lineage>
        <taxon>Eukaryota</taxon>
        <taxon>Metazoa</taxon>
        <taxon>Spiralia</taxon>
        <taxon>Lophotrochozoa</taxon>
        <taxon>Mollusca</taxon>
        <taxon>Bivalvia</taxon>
        <taxon>Autobranchia</taxon>
        <taxon>Pteriomorphia</taxon>
        <taxon>Ostreida</taxon>
        <taxon>Ostreoidea</taxon>
        <taxon>Ostreidae</taxon>
        <taxon>Magallana</taxon>
    </lineage>
</organism>
<dbReference type="GO" id="GO:0080008">
    <property type="term" value="C:Cul4-RING E3 ubiquitin ligase complex"/>
    <property type="evidence" value="ECO:0007669"/>
    <property type="project" value="InterPro"/>
</dbReference>
<dbReference type="InterPro" id="IPR036047">
    <property type="entry name" value="F-box-like_dom_sf"/>
</dbReference>
<dbReference type="CDD" id="cd22132">
    <property type="entry name" value="F-box_FBXW5"/>
    <property type="match status" value="1"/>
</dbReference>
<feature type="repeat" description="WD" evidence="1">
    <location>
        <begin position="100"/>
        <end position="133"/>
    </location>
</feature>
<dbReference type="PROSITE" id="PS50082">
    <property type="entry name" value="WD_REPEATS_2"/>
    <property type="match status" value="2"/>
</dbReference>
<feature type="repeat" description="WD" evidence="1">
    <location>
        <begin position="566"/>
        <end position="591"/>
    </location>
</feature>